<organism evidence="3 4">
    <name type="scientific">Choiromyces venosus 120613-1</name>
    <dbReference type="NCBI Taxonomy" id="1336337"/>
    <lineage>
        <taxon>Eukaryota</taxon>
        <taxon>Fungi</taxon>
        <taxon>Dikarya</taxon>
        <taxon>Ascomycota</taxon>
        <taxon>Pezizomycotina</taxon>
        <taxon>Pezizomycetes</taxon>
        <taxon>Pezizales</taxon>
        <taxon>Tuberaceae</taxon>
        <taxon>Choiromyces</taxon>
    </lineage>
</organism>
<evidence type="ECO:0000256" key="2">
    <source>
        <dbReference type="SAM" id="MobiDB-lite"/>
    </source>
</evidence>
<evidence type="ECO:0000313" key="3">
    <source>
        <dbReference type="EMBL" id="RPA89659.1"/>
    </source>
</evidence>
<feature type="coiled-coil region" evidence="1">
    <location>
        <begin position="110"/>
        <end position="149"/>
    </location>
</feature>
<proteinExistence type="predicted"/>
<dbReference type="OrthoDB" id="5505115at2759"/>
<dbReference type="AlphaFoldDB" id="A0A3N4IUN5"/>
<keyword evidence="4" id="KW-1185">Reference proteome</keyword>
<evidence type="ECO:0000313" key="4">
    <source>
        <dbReference type="Proteomes" id="UP000276215"/>
    </source>
</evidence>
<keyword evidence="1" id="KW-0175">Coiled coil</keyword>
<name>A0A3N4IUN5_9PEZI</name>
<dbReference type="EMBL" id="ML120562">
    <property type="protein sequence ID" value="RPA89659.1"/>
    <property type="molecule type" value="Genomic_DNA"/>
</dbReference>
<reference evidence="3 4" key="1">
    <citation type="journal article" date="2018" name="Nat. Ecol. Evol.">
        <title>Pezizomycetes genomes reveal the molecular basis of ectomycorrhizal truffle lifestyle.</title>
        <authorList>
            <person name="Murat C."/>
            <person name="Payen T."/>
            <person name="Noel B."/>
            <person name="Kuo A."/>
            <person name="Morin E."/>
            <person name="Chen J."/>
            <person name="Kohler A."/>
            <person name="Krizsan K."/>
            <person name="Balestrini R."/>
            <person name="Da Silva C."/>
            <person name="Montanini B."/>
            <person name="Hainaut M."/>
            <person name="Levati E."/>
            <person name="Barry K.W."/>
            <person name="Belfiori B."/>
            <person name="Cichocki N."/>
            <person name="Clum A."/>
            <person name="Dockter R.B."/>
            <person name="Fauchery L."/>
            <person name="Guy J."/>
            <person name="Iotti M."/>
            <person name="Le Tacon F."/>
            <person name="Lindquist E.A."/>
            <person name="Lipzen A."/>
            <person name="Malagnac F."/>
            <person name="Mello A."/>
            <person name="Molinier V."/>
            <person name="Miyauchi S."/>
            <person name="Poulain J."/>
            <person name="Riccioni C."/>
            <person name="Rubini A."/>
            <person name="Sitrit Y."/>
            <person name="Splivallo R."/>
            <person name="Traeger S."/>
            <person name="Wang M."/>
            <person name="Zifcakova L."/>
            <person name="Wipf D."/>
            <person name="Zambonelli A."/>
            <person name="Paolocci F."/>
            <person name="Nowrousian M."/>
            <person name="Ottonello S."/>
            <person name="Baldrian P."/>
            <person name="Spatafora J.W."/>
            <person name="Henrissat B."/>
            <person name="Nagy L.G."/>
            <person name="Aury J.M."/>
            <person name="Wincker P."/>
            <person name="Grigoriev I.V."/>
            <person name="Bonfante P."/>
            <person name="Martin F.M."/>
        </authorList>
    </citation>
    <scope>NUCLEOTIDE SEQUENCE [LARGE SCALE GENOMIC DNA]</scope>
    <source>
        <strain evidence="3 4">120613-1</strain>
    </source>
</reference>
<accession>A0A3N4IUN5</accession>
<feature type="region of interest" description="Disordered" evidence="2">
    <location>
        <begin position="1"/>
        <end position="41"/>
    </location>
</feature>
<protein>
    <submittedName>
        <fullName evidence="3">Uncharacterized protein</fullName>
    </submittedName>
</protein>
<feature type="region of interest" description="Disordered" evidence="2">
    <location>
        <begin position="244"/>
        <end position="265"/>
    </location>
</feature>
<dbReference type="Proteomes" id="UP000276215">
    <property type="component" value="Unassembled WGS sequence"/>
</dbReference>
<evidence type="ECO:0000256" key="1">
    <source>
        <dbReference type="SAM" id="Coils"/>
    </source>
</evidence>
<feature type="compositionally biased region" description="Basic and acidic residues" evidence="2">
    <location>
        <begin position="7"/>
        <end position="19"/>
    </location>
</feature>
<gene>
    <name evidence="3" type="ORF">L873DRAFT_1795958</name>
</gene>
<sequence>MTIVSGREPHEGDNHEVHGLGDGSQAIAGEDTVSGLSHPRRIQEGVDRAAIFSPKAKDRFKQWAERTQVLLAKAQLQEETYNNIHERIRTEETHKRNSRHIIQKGRILTVQEAQMQKNENEEKKKQTAIKKATKDIKVAINKAKAALNRRGIDACKAEKEHKKQVNIIQSQGQTIPAALLIPILDPQKNPTPDDLESLLPPPDLLQVLTLLKLPTIFNTSVIDPQLLDSANRILQLEHEIRQPGSGIGNIPSQDTENYGMDEDLGNESDSDLSCISLDSIVQNADFDNFLNFYLIPGHQISL</sequence>